<feature type="region of interest" description="Disordered" evidence="1">
    <location>
        <begin position="32"/>
        <end position="55"/>
    </location>
</feature>
<dbReference type="EMBL" id="JH166612">
    <property type="protein sequence ID" value="EHA99679.1"/>
    <property type="molecule type" value="Genomic_DNA"/>
</dbReference>
<name>G5ARL9_HETGA</name>
<evidence type="ECO:0000313" key="3">
    <source>
        <dbReference type="Proteomes" id="UP000006813"/>
    </source>
</evidence>
<evidence type="ECO:0000313" key="2">
    <source>
        <dbReference type="EMBL" id="EHA99679.1"/>
    </source>
</evidence>
<gene>
    <name evidence="2" type="ORF">GW7_20950</name>
</gene>
<accession>G5ARL9</accession>
<dbReference type="InParanoid" id="G5ARL9"/>
<sequence length="126" mass="13284">MKPSRCLEPGQAALALHLPLRISKGILGEKPSVGPRAGCEARTIQAPSQEEQPRLSGGIQECNACDIYPTPHRTICPAANTLGKGLLVQILIIFAEQVVAAILAFRGAAVVRLCMTTVEVALCGVQ</sequence>
<proteinExistence type="predicted"/>
<organism evidence="2 3">
    <name type="scientific">Heterocephalus glaber</name>
    <name type="common">Naked mole rat</name>
    <dbReference type="NCBI Taxonomy" id="10181"/>
    <lineage>
        <taxon>Eukaryota</taxon>
        <taxon>Metazoa</taxon>
        <taxon>Chordata</taxon>
        <taxon>Craniata</taxon>
        <taxon>Vertebrata</taxon>
        <taxon>Euteleostomi</taxon>
        <taxon>Mammalia</taxon>
        <taxon>Eutheria</taxon>
        <taxon>Euarchontoglires</taxon>
        <taxon>Glires</taxon>
        <taxon>Rodentia</taxon>
        <taxon>Hystricomorpha</taxon>
        <taxon>Bathyergidae</taxon>
        <taxon>Heterocephalus</taxon>
    </lineage>
</organism>
<protein>
    <submittedName>
        <fullName evidence="2">Uncharacterized protein</fullName>
    </submittedName>
</protein>
<evidence type="ECO:0000256" key="1">
    <source>
        <dbReference type="SAM" id="MobiDB-lite"/>
    </source>
</evidence>
<dbReference type="AlphaFoldDB" id="G5ARL9"/>
<dbReference type="Proteomes" id="UP000006813">
    <property type="component" value="Unassembled WGS sequence"/>
</dbReference>
<reference evidence="2 3" key="1">
    <citation type="journal article" date="2011" name="Nature">
        <title>Genome sequencing reveals insights into physiology and longevity of the naked mole rat.</title>
        <authorList>
            <person name="Kim E.B."/>
            <person name="Fang X."/>
            <person name="Fushan A.A."/>
            <person name="Huang Z."/>
            <person name="Lobanov A.V."/>
            <person name="Han L."/>
            <person name="Marino S.M."/>
            <person name="Sun X."/>
            <person name="Turanov A.A."/>
            <person name="Yang P."/>
            <person name="Yim S.H."/>
            <person name="Zhao X."/>
            <person name="Kasaikina M.V."/>
            <person name="Stoletzki N."/>
            <person name="Peng C."/>
            <person name="Polak P."/>
            <person name="Xiong Z."/>
            <person name="Kiezun A."/>
            <person name="Zhu Y."/>
            <person name="Chen Y."/>
            <person name="Kryukov G.V."/>
            <person name="Zhang Q."/>
            <person name="Peshkin L."/>
            <person name="Yang L."/>
            <person name="Bronson R.T."/>
            <person name="Buffenstein R."/>
            <person name="Wang B."/>
            <person name="Han C."/>
            <person name="Li Q."/>
            <person name="Chen L."/>
            <person name="Zhao W."/>
            <person name="Sunyaev S.R."/>
            <person name="Park T.J."/>
            <person name="Zhang G."/>
            <person name="Wang J."/>
            <person name="Gladyshev V.N."/>
        </authorList>
    </citation>
    <scope>NUCLEOTIDE SEQUENCE [LARGE SCALE GENOMIC DNA]</scope>
</reference>